<reference evidence="1" key="1">
    <citation type="submission" date="2023-03" db="EMBL/GenBank/DDBJ databases">
        <title>Massive genome expansion in bonnet fungi (Mycena s.s.) driven by repeated elements and novel gene families across ecological guilds.</title>
        <authorList>
            <consortium name="Lawrence Berkeley National Laboratory"/>
            <person name="Harder C.B."/>
            <person name="Miyauchi S."/>
            <person name="Viragh M."/>
            <person name="Kuo A."/>
            <person name="Thoen E."/>
            <person name="Andreopoulos B."/>
            <person name="Lu D."/>
            <person name="Skrede I."/>
            <person name="Drula E."/>
            <person name="Henrissat B."/>
            <person name="Morin E."/>
            <person name="Kohler A."/>
            <person name="Barry K."/>
            <person name="LaButti K."/>
            <person name="Morin E."/>
            <person name="Salamov A."/>
            <person name="Lipzen A."/>
            <person name="Mereny Z."/>
            <person name="Hegedus B."/>
            <person name="Baldrian P."/>
            <person name="Stursova M."/>
            <person name="Weitz H."/>
            <person name="Taylor A."/>
            <person name="Grigoriev I.V."/>
            <person name="Nagy L.G."/>
            <person name="Martin F."/>
            <person name="Kauserud H."/>
        </authorList>
    </citation>
    <scope>NUCLEOTIDE SEQUENCE</scope>
    <source>
        <strain evidence="1">CBHHK067</strain>
    </source>
</reference>
<dbReference type="EMBL" id="JARKIE010000066">
    <property type="protein sequence ID" value="KAJ7690252.1"/>
    <property type="molecule type" value="Genomic_DNA"/>
</dbReference>
<evidence type="ECO:0000313" key="2">
    <source>
        <dbReference type="Proteomes" id="UP001221757"/>
    </source>
</evidence>
<evidence type="ECO:0000313" key="1">
    <source>
        <dbReference type="EMBL" id="KAJ7690252.1"/>
    </source>
</evidence>
<gene>
    <name evidence="1" type="ORF">B0H17DRAFT_1179964</name>
</gene>
<dbReference type="Proteomes" id="UP001221757">
    <property type="component" value="Unassembled WGS sequence"/>
</dbReference>
<proteinExistence type="predicted"/>
<keyword evidence="2" id="KW-1185">Reference proteome</keyword>
<protein>
    <submittedName>
        <fullName evidence="1">Uncharacterized protein</fullName>
    </submittedName>
</protein>
<organism evidence="1 2">
    <name type="scientific">Mycena rosella</name>
    <name type="common">Pink bonnet</name>
    <name type="synonym">Agaricus rosellus</name>
    <dbReference type="NCBI Taxonomy" id="1033263"/>
    <lineage>
        <taxon>Eukaryota</taxon>
        <taxon>Fungi</taxon>
        <taxon>Dikarya</taxon>
        <taxon>Basidiomycota</taxon>
        <taxon>Agaricomycotina</taxon>
        <taxon>Agaricomycetes</taxon>
        <taxon>Agaricomycetidae</taxon>
        <taxon>Agaricales</taxon>
        <taxon>Marasmiineae</taxon>
        <taxon>Mycenaceae</taxon>
        <taxon>Mycena</taxon>
    </lineage>
</organism>
<name>A0AAD7GE64_MYCRO</name>
<accession>A0AAD7GE64</accession>
<comment type="caution">
    <text evidence="1">The sequence shown here is derived from an EMBL/GenBank/DDBJ whole genome shotgun (WGS) entry which is preliminary data.</text>
</comment>
<sequence length="304" mass="33270">MALALPAHRPATTVSLDVNAQRCRRPGGPHGGALPERRQVPPLQRGGAHLEAVHDGGADEADVLQLRLIGAPRRGLHRAVDARAQAPVGAQGSVRERGAPRLRLTSAPTGLSCGMRPPFGSYAWDLRDAVDRPGYHARVDARTLFYIGQNTSERDAGAPRALSFASSSRLRGTLHLRRVLVESPPSLRILQLLVAVETPSSVSARPRAPSSISDPRDFVLRGAQFRPRGIESYFAMVGVVLRADGQRPRAAARKTLKLQVQALLRRMHFEECVMAQTRRCRLLYQHCSKIWASRAAEACEKYAV</sequence>
<dbReference type="AlphaFoldDB" id="A0AAD7GE64"/>